<gene>
    <name evidence="1" type="ORF">FGO68_gene838</name>
</gene>
<dbReference type="Proteomes" id="UP000785679">
    <property type="component" value="Unassembled WGS sequence"/>
</dbReference>
<dbReference type="EMBL" id="RRYP01000850">
    <property type="protein sequence ID" value="TNV86761.1"/>
    <property type="molecule type" value="Genomic_DNA"/>
</dbReference>
<name>A0A8J8P3I8_HALGN</name>
<organism evidence="1 2">
    <name type="scientific">Halteria grandinella</name>
    <dbReference type="NCBI Taxonomy" id="5974"/>
    <lineage>
        <taxon>Eukaryota</taxon>
        <taxon>Sar</taxon>
        <taxon>Alveolata</taxon>
        <taxon>Ciliophora</taxon>
        <taxon>Intramacronucleata</taxon>
        <taxon>Spirotrichea</taxon>
        <taxon>Stichotrichia</taxon>
        <taxon>Sporadotrichida</taxon>
        <taxon>Halteriidae</taxon>
        <taxon>Halteria</taxon>
    </lineage>
</organism>
<comment type="caution">
    <text evidence="1">The sequence shown here is derived from an EMBL/GenBank/DDBJ whole genome shotgun (WGS) entry which is preliminary data.</text>
</comment>
<reference evidence="1" key="1">
    <citation type="submission" date="2019-06" db="EMBL/GenBank/DDBJ databases">
        <authorList>
            <person name="Zheng W."/>
        </authorList>
    </citation>
    <scope>NUCLEOTIDE SEQUENCE</scope>
    <source>
        <strain evidence="1">QDHG01</strain>
    </source>
</reference>
<evidence type="ECO:0000313" key="2">
    <source>
        <dbReference type="Proteomes" id="UP000785679"/>
    </source>
</evidence>
<keyword evidence="2" id="KW-1185">Reference proteome</keyword>
<protein>
    <submittedName>
        <fullName evidence="1">Uncharacterized protein</fullName>
    </submittedName>
</protein>
<dbReference type="AlphaFoldDB" id="A0A8J8P3I8"/>
<proteinExistence type="predicted"/>
<sequence length="83" mass="9244">MLTNDLGLTKYINYSRRGYSGGAQSDLQSSNFSPSPSQASSILVASHSQICHLNHMECNLTFIFRLYCWRACLPPQLSSTSQL</sequence>
<evidence type="ECO:0000313" key="1">
    <source>
        <dbReference type="EMBL" id="TNV86761.1"/>
    </source>
</evidence>
<accession>A0A8J8P3I8</accession>